<evidence type="ECO:0000313" key="1">
    <source>
        <dbReference type="EMBL" id="MPC99740.1"/>
    </source>
</evidence>
<dbReference type="Proteomes" id="UP000324222">
    <property type="component" value="Unassembled WGS sequence"/>
</dbReference>
<keyword evidence="2" id="KW-1185">Reference proteome</keyword>
<gene>
    <name evidence="1" type="ORF">E2C01_095172</name>
</gene>
<comment type="caution">
    <text evidence="1">The sequence shown here is derived from an EMBL/GenBank/DDBJ whole genome shotgun (WGS) entry which is preliminary data.</text>
</comment>
<dbReference type="EMBL" id="VSRR010119622">
    <property type="protein sequence ID" value="MPC99740.1"/>
    <property type="molecule type" value="Genomic_DNA"/>
</dbReference>
<protein>
    <submittedName>
        <fullName evidence="1">Uncharacterized protein</fullName>
    </submittedName>
</protein>
<accession>A0A5B7JSF2</accession>
<name>A0A5B7JSF2_PORTR</name>
<sequence length="62" mass="7277">MVVVVVMEVVVKKEVGREWCYRSQTVRHDMKSFTRTIYKTLLNLSERFKSRVSSVTVLPNKS</sequence>
<evidence type="ECO:0000313" key="2">
    <source>
        <dbReference type="Proteomes" id="UP000324222"/>
    </source>
</evidence>
<proteinExistence type="predicted"/>
<dbReference type="AlphaFoldDB" id="A0A5B7JSF2"/>
<reference evidence="1 2" key="1">
    <citation type="submission" date="2019-05" db="EMBL/GenBank/DDBJ databases">
        <title>Another draft genome of Portunus trituberculatus and its Hox gene families provides insights of decapod evolution.</title>
        <authorList>
            <person name="Jeong J.-H."/>
            <person name="Song I."/>
            <person name="Kim S."/>
            <person name="Choi T."/>
            <person name="Kim D."/>
            <person name="Ryu S."/>
            <person name="Kim W."/>
        </authorList>
    </citation>
    <scope>NUCLEOTIDE SEQUENCE [LARGE SCALE GENOMIC DNA]</scope>
    <source>
        <tissue evidence="1">Muscle</tissue>
    </source>
</reference>
<organism evidence="1 2">
    <name type="scientific">Portunus trituberculatus</name>
    <name type="common">Swimming crab</name>
    <name type="synonym">Neptunus trituberculatus</name>
    <dbReference type="NCBI Taxonomy" id="210409"/>
    <lineage>
        <taxon>Eukaryota</taxon>
        <taxon>Metazoa</taxon>
        <taxon>Ecdysozoa</taxon>
        <taxon>Arthropoda</taxon>
        <taxon>Crustacea</taxon>
        <taxon>Multicrustacea</taxon>
        <taxon>Malacostraca</taxon>
        <taxon>Eumalacostraca</taxon>
        <taxon>Eucarida</taxon>
        <taxon>Decapoda</taxon>
        <taxon>Pleocyemata</taxon>
        <taxon>Brachyura</taxon>
        <taxon>Eubrachyura</taxon>
        <taxon>Portunoidea</taxon>
        <taxon>Portunidae</taxon>
        <taxon>Portuninae</taxon>
        <taxon>Portunus</taxon>
    </lineage>
</organism>